<evidence type="ECO:0000256" key="1">
    <source>
        <dbReference type="SAM" id="MobiDB-lite"/>
    </source>
</evidence>
<reference evidence="4" key="1">
    <citation type="submission" date="2021-11" db="EMBL/GenBank/DDBJ databases">
        <authorList>
            <consortium name="Genoscope - CEA"/>
            <person name="William W."/>
        </authorList>
    </citation>
    <scope>NUCLEOTIDE SEQUENCE</scope>
</reference>
<evidence type="ECO:0000313" key="4">
    <source>
        <dbReference type="EMBL" id="CAH0366896.1"/>
    </source>
</evidence>
<keyword evidence="2" id="KW-1133">Transmembrane helix</keyword>
<feature type="region of interest" description="Disordered" evidence="1">
    <location>
        <begin position="298"/>
        <end position="318"/>
    </location>
</feature>
<dbReference type="InterPro" id="IPR011992">
    <property type="entry name" value="EF-hand-dom_pair"/>
</dbReference>
<proteinExistence type="predicted"/>
<name>A0A8J2WYK7_9STRA</name>
<dbReference type="SUPFAM" id="SSF47473">
    <property type="entry name" value="EF-hand"/>
    <property type="match status" value="1"/>
</dbReference>
<organism evidence="4 5">
    <name type="scientific">Pelagomonas calceolata</name>
    <dbReference type="NCBI Taxonomy" id="35677"/>
    <lineage>
        <taxon>Eukaryota</taxon>
        <taxon>Sar</taxon>
        <taxon>Stramenopiles</taxon>
        <taxon>Ochrophyta</taxon>
        <taxon>Pelagophyceae</taxon>
        <taxon>Pelagomonadales</taxon>
        <taxon>Pelagomonadaceae</taxon>
        <taxon>Pelagomonas</taxon>
    </lineage>
</organism>
<sequence>MAAEHAHHDEHRLDVSSVSVMLILLIAFTLTSEKLLHALHRRLGHGASVGQEIFHKVKDELMLVGVLTLLLDVAEHSFTPTHDVLEAFEWAHRLLFVAALVLVAFAVSLAAACAALTARYHAVEGVSLQGILSNEDREATIRVAHTDVRWREAATYFALREDFFARCELPAAFAFSRYLEGALKEFIVDQVEIYASAWGAVVCVVCANWARSRYFNVWNGRETDVFVCGGWLLVVLALLLKTRQDAAWAHLRSDLGCATDDALVEACRRAHKRRSKEKAIKEAEASLELTIERREHRRELERERSASPPASPTSPKRGFVGRLQALRDHRAGRLDDNQHHARTASTLSACVSGVLLLVCFYGALLLLRYGALALEVSRSYFVAAALPVVLVCDVVRRLVHRTSFVVAVSRVDEAAVDEVLEASLQTSHDVAALRVTFRQAFAAHGGKSRADLRAVFDHFEASGDGELDRDDARALIKWVLKRRISKDHFDRVWRELNVDEIGGIGFADFSSFFDDPAFQTPLLEAPGIDLRGVATKKKKRSFFHRKKSTKKVD</sequence>
<dbReference type="PROSITE" id="PS50222">
    <property type="entry name" value="EF_HAND_2"/>
    <property type="match status" value="1"/>
</dbReference>
<keyword evidence="5" id="KW-1185">Reference proteome</keyword>
<keyword evidence="2" id="KW-0812">Transmembrane</keyword>
<feature type="domain" description="EF-hand" evidence="3">
    <location>
        <begin position="447"/>
        <end position="482"/>
    </location>
</feature>
<feature type="transmembrane region" description="Helical" evidence="2">
    <location>
        <begin position="94"/>
        <end position="118"/>
    </location>
</feature>
<evidence type="ECO:0000313" key="5">
    <source>
        <dbReference type="Proteomes" id="UP000789595"/>
    </source>
</evidence>
<dbReference type="InterPro" id="IPR002048">
    <property type="entry name" value="EF_hand_dom"/>
</dbReference>
<dbReference type="Gene3D" id="1.10.238.10">
    <property type="entry name" value="EF-hand"/>
    <property type="match status" value="1"/>
</dbReference>
<feature type="transmembrane region" description="Helical" evidence="2">
    <location>
        <begin position="223"/>
        <end position="240"/>
    </location>
</feature>
<keyword evidence="2" id="KW-0472">Membrane</keyword>
<protein>
    <recommendedName>
        <fullName evidence="3">EF-hand domain-containing protein</fullName>
    </recommendedName>
</protein>
<evidence type="ECO:0000259" key="3">
    <source>
        <dbReference type="PROSITE" id="PS50222"/>
    </source>
</evidence>
<evidence type="ECO:0000256" key="2">
    <source>
        <dbReference type="SAM" id="Phobius"/>
    </source>
</evidence>
<dbReference type="EMBL" id="CAKKNE010000001">
    <property type="protein sequence ID" value="CAH0366896.1"/>
    <property type="molecule type" value="Genomic_DNA"/>
</dbReference>
<accession>A0A8J2WYK7</accession>
<feature type="transmembrane region" description="Helical" evidence="2">
    <location>
        <begin position="15"/>
        <end position="36"/>
    </location>
</feature>
<comment type="caution">
    <text evidence="4">The sequence shown here is derived from an EMBL/GenBank/DDBJ whole genome shotgun (WGS) entry which is preliminary data.</text>
</comment>
<dbReference type="GO" id="GO:0005509">
    <property type="term" value="F:calcium ion binding"/>
    <property type="evidence" value="ECO:0007669"/>
    <property type="project" value="InterPro"/>
</dbReference>
<dbReference type="Proteomes" id="UP000789595">
    <property type="component" value="Unassembled WGS sequence"/>
</dbReference>
<gene>
    <name evidence="4" type="ORF">PECAL_1P34100</name>
</gene>
<feature type="transmembrane region" description="Helical" evidence="2">
    <location>
        <begin position="347"/>
        <end position="367"/>
    </location>
</feature>
<dbReference type="AlphaFoldDB" id="A0A8J2WYK7"/>